<sequence length="530" mass="56798">MIVSHGFWRLKQVMRSSVTGGIAFCIAFSGFPGMNMPSGLSTHEALAQSASIVRINESGQGVRKRLKLGLNKALVIDLPQDAHDILVADPSMADAVTRSSRRIYLFGKSVGQTNIFIFGDQGQEIVSLDLEVERDISGLQANLRRFIPESDIRVEIVSDNIVLSGSVRTPQDSARAVQLASAFLKGGEATTRNITETSQSNGDGAVAIFAEDRQQSSIVNMLTIEGEDQVTLKVTVAEVSRQVLKQLGFNGSISGTGSDLGGRISFSNPSNLGNAIGLAGTGNVAGTIGKLTLGSYFNAMEQAGVMRTLAEPSLTAISGEQAKFYVGGEFRLPAEQQVSIDDATGRPTVTRSTDTVDYGIELNFRPVVLSPGRISLKIETNVSEPTYEGSAVTGNGSSINVPGSTYLSIRKREASTSVELPSGGSIVIAGLVQDNVRQAMSGIPGVSKVPVLGTLFRSKDFIRNETELVIIATPYLVRPVSRNEIARPDDNFNPDNDAAMYFMNRVNKVYSKKQQAQTQPYQGSVGFIYK</sequence>
<dbReference type="RefSeq" id="WP_067649323.1">
    <property type="nucleotide sequence ID" value="NZ_KQ961029.1"/>
</dbReference>
<dbReference type="EMBL" id="LNUW01000037">
    <property type="protein sequence ID" value="KXG84346.1"/>
    <property type="molecule type" value="Genomic_DNA"/>
</dbReference>
<dbReference type="Pfam" id="PF13629">
    <property type="entry name" value="T2SS-T3SS_pil_N"/>
    <property type="match status" value="1"/>
</dbReference>
<gene>
    <name evidence="3" type="ORF">ATO67_12560</name>
</gene>
<evidence type="ECO:0000259" key="2">
    <source>
        <dbReference type="PROSITE" id="PS50914"/>
    </source>
</evidence>
<evidence type="ECO:0000256" key="1">
    <source>
        <dbReference type="RuleBase" id="RU004003"/>
    </source>
</evidence>
<dbReference type="PROSITE" id="PS00875">
    <property type="entry name" value="T2SP_D"/>
    <property type="match status" value="1"/>
</dbReference>
<dbReference type="PANTHER" id="PTHR30332">
    <property type="entry name" value="PROBABLE GENERAL SECRETION PATHWAY PROTEIN D"/>
    <property type="match status" value="1"/>
</dbReference>
<reference evidence="3 4" key="1">
    <citation type="submission" date="2015-11" db="EMBL/GenBank/DDBJ databases">
        <title>Draft genome sequence of Agrobacterium sp. R89-1.</title>
        <authorList>
            <person name="Zahradnik J."/>
            <person name="Kyslikova E."/>
            <person name="Palyzova A."/>
            <person name="Kyslik P."/>
        </authorList>
    </citation>
    <scope>NUCLEOTIDE SEQUENCE [LARGE SCALE GENOMIC DNA]</scope>
    <source>
        <strain evidence="3 4">R89-1</strain>
    </source>
</reference>
<dbReference type="InterPro" id="IPR004846">
    <property type="entry name" value="T2SS/T3SS_dom"/>
</dbReference>
<dbReference type="STRING" id="2052828.ATO67_12560"/>
<organism evidence="3 4">
    <name type="scientific">Agrobacterium bohemicum</name>
    <dbReference type="NCBI Taxonomy" id="2052828"/>
    <lineage>
        <taxon>Bacteria</taxon>
        <taxon>Pseudomonadati</taxon>
        <taxon>Pseudomonadota</taxon>
        <taxon>Alphaproteobacteria</taxon>
        <taxon>Hyphomicrobiales</taxon>
        <taxon>Rhizobiaceae</taxon>
        <taxon>Rhizobium/Agrobacterium group</taxon>
        <taxon>Agrobacterium</taxon>
    </lineage>
</organism>
<protein>
    <submittedName>
        <fullName evidence="3">Pilus assembly protein CpaC</fullName>
    </submittedName>
</protein>
<dbReference type="GO" id="GO:0009306">
    <property type="term" value="P:protein secretion"/>
    <property type="evidence" value="ECO:0007669"/>
    <property type="project" value="InterPro"/>
</dbReference>
<proteinExistence type="inferred from homology"/>
<dbReference type="InterPro" id="IPR032789">
    <property type="entry name" value="T2SS-T3SS_pil_N"/>
</dbReference>
<comment type="similarity">
    <text evidence="1">Belongs to the bacterial secretin family.</text>
</comment>
<dbReference type="PROSITE" id="PS50914">
    <property type="entry name" value="BON"/>
    <property type="match status" value="1"/>
</dbReference>
<dbReference type="PRINTS" id="PR00811">
    <property type="entry name" value="BCTERIALGSPD"/>
</dbReference>
<keyword evidence="4" id="KW-1185">Reference proteome</keyword>
<dbReference type="Pfam" id="PF00263">
    <property type="entry name" value="Secretin"/>
    <property type="match status" value="1"/>
</dbReference>
<dbReference type="InterPro" id="IPR001775">
    <property type="entry name" value="GspD/PilQ"/>
</dbReference>
<accession>A0A135NYW8</accession>
<dbReference type="AlphaFoldDB" id="A0A135NYW8"/>
<feature type="domain" description="BON" evidence="2">
    <location>
        <begin position="128"/>
        <end position="198"/>
    </location>
</feature>
<dbReference type="GO" id="GO:0015627">
    <property type="term" value="C:type II protein secretion system complex"/>
    <property type="evidence" value="ECO:0007669"/>
    <property type="project" value="TreeGrafter"/>
</dbReference>
<evidence type="ECO:0000313" key="4">
    <source>
        <dbReference type="Proteomes" id="UP000070498"/>
    </source>
</evidence>
<comment type="caution">
    <text evidence="3">The sequence shown here is derived from an EMBL/GenBank/DDBJ whole genome shotgun (WGS) entry which is preliminary data.</text>
</comment>
<dbReference type="Pfam" id="PF04972">
    <property type="entry name" value="BON"/>
    <property type="match status" value="1"/>
</dbReference>
<dbReference type="InterPro" id="IPR007055">
    <property type="entry name" value="BON_dom"/>
</dbReference>
<dbReference type="InterPro" id="IPR050810">
    <property type="entry name" value="Bact_Secretion_Sys_Channel"/>
</dbReference>
<name>A0A135NYW8_9HYPH</name>
<evidence type="ECO:0000313" key="3">
    <source>
        <dbReference type="EMBL" id="KXG84346.1"/>
    </source>
</evidence>
<dbReference type="PANTHER" id="PTHR30332:SF17">
    <property type="entry name" value="TYPE IV PILIATION SYSTEM PROTEIN DR_0774-RELATED"/>
    <property type="match status" value="1"/>
</dbReference>
<dbReference type="InterPro" id="IPR004845">
    <property type="entry name" value="T2SS_GspD_CS"/>
</dbReference>
<dbReference type="Proteomes" id="UP000070498">
    <property type="component" value="Unassembled WGS sequence"/>
</dbReference>